<dbReference type="InterPro" id="IPR041657">
    <property type="entry name" value="HTH_17"/>
</dbReference>
<reference evidence="2 3" key="1">
    <citation type="submission" date="2020-08" db="EMBL/GenBank/DDBJ databases">
        <authorList>
            <person name="Liu G."/>
            <person name="Sun C."/>
        </authorList>
    </citation>
    <scope>NUCLEOTIDE SEQUENCE [LARGE SCALE GENOMIC DNA]</scope>
    <source>
        <strain evidence="2 3">OT19</strain>
        <plasmid evidence="2 3">plas1</plasmid>
    </source>
</reference>
<dbReference type="EMBL" id="CP060053">
    <property type="protein sequence ID" value="QNE07169.1"/>
    <property type="molecule type" value="Genomic_DNA"/>
</dbReference>
<evidence type="ECO:0000313" key="3">
    <source>
        <dbReference type="Proteomes" id="UP000515297"/>
    </source>
</evidence>
<keyword evidence="2" id="KW-0614">Plasmid</keyword>
<organism evidence="2 3">
    <name type="scientific">Croceicoccus marinus</name>
    <dbReference type="NCBI Taxonomy" id="450378"/>
    <lineage>
        <taxon>Bacteria</taxon>
        <taxon>Pseudomonadati</taxon>
        <taxon>Pseudomonadota</taxon>
        <taxon>Alphaproteobacteria</taxon>
        <taxon>Sphingomonadales</taxon>
        <taxon>Erythrobacteraceae</taxon>
        <taxon>Croceicoccus</taxon>
    </lineage>
</organism>
<name>A0A7G6VZK4_9SPHN</name>
<dbReference type="Proteomes" id="UP000515297">
    <property type="component" value="Plasmid plas1"/>
</dbReference>
<evidence type="ECO:0000259" key="1">
    <source>
        <dbReference type="Pfam" id="PF12728"/>
    </source>
</evidence>
<gene>
    <name evidence="2" type="ORF">H4O24_19350</name>
</gene>
<geneLocation type="plasmid" evidence="2 3">
    <name>plas1</name>
</geneLocation>
<dbReference type="Pfam" id="PF12728">
    <property type="entry name" value="HTH_17"/>
    <property type="match status" value="1"/>
</dbReference>
<evidence type="ECO:0000313" key="2">
    <source>
        <dbReference type="EMBL" id="QNE07169.1"/>
    </source>
</evidence>
<sequence>MANHTSPAPLAYSIKDAVAVTTLSRPRIYQLINEGKLETRKLGRRTIILADSLRRLVQEGC</sequence>
<accession>A0A7G6VZK4</accession>
<dbReference type="RefSeq" id="WP_185885914.1">
    <property type="nucleotide sequence ID" value="NZ_CP060053.1"/>
</dbReference>
<protein>
    <submittedName>
        <fullName evidence="2">Helix-turn-helix domain-containing protein</fullName>
    </submittedName>
</protein>
<proteinExistence type="predicted"/>
<feature type="domain" description="Helix-turn-helix" evidence="1">
    <location>
        <begin position="12"/>
        <end position="59"/>
    </location>
</feature>
<dbReference type="AlphaFoldDB" id="A0A7G6VZK4"/>